<sequence>MRYKHMSPWFVLHSLVLFLRGVFLKGGWNEFLDFLEAIYVCTVLIGDGHLNRNDEVVGNNDGIGGGEILGVRQKTKRGFMPIHVFQSQTALPVEKGRLFPSTRWNFEISLISSEAAKRLRIRASV</sequence>
<evidence type="ECO:0000313" key="3">
    <source>
        <dbReference type="Proteomes" id="UP001201163"/>
    </source>
</evidence>
<accession>A0AAD4QCC6</accession>
<reference evidence="2" key="1">
    <citation type="submission" date="2022-01" db="EMBL/GenBank/DDBJ databases">
        <title>Comparative genomics reveals a dynamic genome evolution in the ectomycorrhizal milk-cap (Lactarius) mushrooms.</title>
        <authorList>
            <consortium name="DOE Joint Genome Institute"/>
            <person name="Lebreton A."/>
            <person name="Tang N."/>
            <person name="Kuo A."/>
            <person name="LaButti K."/>
            <person name="Drula E."/>
            <person name="Barry K."/>
            <person name="Clum A."/>
            <person name="Lipzen A."/>
            <person name="Mousain D."/>
            <person name="Ng V."/>
            <person name="Wang R."/>
            <person name="Wang X."/>
            <person name="Dai Y."/>
            <person name="Henrissat B."/>
            <person name="Grigoriev I.V."/>
            <person name="Guerin-Laguette A."/>
            <person name="Yu F."/>
            <person name="Martin F.M."/>
        </authorList>
    </citation>
    <scope>NUCLEOTIDE SEQUENCE</scope>
    <source>
        <strain evidence="2">QP</strain>
    </source>
</reference>
<comment type="caution">
    <text evidence="2">The sequence shown here is derived from an EMBL/GenBank/DDBJ whole genome shotgun (WGS) entry which is preliminary data.</text>
</comment>
<organism evidence="2 3">
    <name type="scientific">Lactarius akahatsu</name>
    <dbReference type="NCBI Taxonomy" id="416441"/>
    <lineage>
        <taxon>Eukaryota</taxon>
        <taxon>Fungi</taxon>
        <taxon>Dikarya</taxon>
        <taxon>Basidiomycota</taxon>
        <taxon>Agaricomycotina</taxon>
        <taxon>Agaricomycetes</taxon>
        <taxon>Russulales</taxon>
        <taxon>Russulaceae</taxon>
        <taxon>Lactarius</taxon>
    </lineage>
</organism>
<dbReference type="AlphaFoldDB" id="A0AAD4QCC6"/>
<gene>
    <name evidence="2" type="ORF">EDB92DRAFT_1828981</name>
</gene>
<keyword evidence="1" id="KW-0732">Signal</keyword>
<feature type="signal peptide" evidence="1">
    <location>
        <begin position="1"/>
        <end position="21"/>
    </location>
</feature>
<feature type="chain" id="PRO_5042003850" evidence="1">
    <location>
        <begin position="22"/>
        <end position="125"/>
    </location>
</feature>
<keyword evidence="3" id="KW-1185">Reference proteome</keyword>
<dbReference type="Proteomes" id="UP001201163">
    <property type="component" value="Unassembled WGS sequence"/>
</dbReference>
<protein>
    <submittedName>
        <fullName evidence="2">Uncharacterized protein</fullName>
    </submittedName>
</protein>
<name>A0AAD4QCC6_9AGAM</name>
<evidence type="ECO:0000313" key="2">
    <source>
        <dbReference type="EMBL" id="KAH9000061.1"/>
    </source>
</evidence>
<dbReference type="EMBL" id="JAKELL010000002">
    <property type="protein sequence ID" value="KAH9000061.1"/>
    <property type="molecule type" value="Genomic_DNA"/>
</dbReference>
<evidence type="ECO:0000256" key="1">
    <source>
        <dbReference type="SAM" id="SignalP"/>
    </source>
</evidence>
<proteinExistence type="predicted"/>